<dbReference type="Pfam" id="PF00072">
    <property type="entry name" value="Response_reg"/>
    <property type="match status" value="1"/>
</dbReference>
<organism evidence="8 9">
    <name type="scientific">Sulfitobacter aestuariivivens</name>
    <dbReference type="NCBI Taxonomy" id="2766981"/>
    <lineage>
        <taxon>Bacteria</taxon>
        <taxon>Pseudomonadati</taxon>
        <taxon>Pseudomonadota</taxon>
        <taxon>Alphaproteobacteria</taxon>
        <taxon>Rhodobacterales</taxon>
        <taxon>Roseobacteraceae</taxon>
        <taxon>Sulfitobacter</taxon>
    </lineage>
</organism>
<dbReference type="PANTHER" id="PTHR43065:SF42">
    <property type="entry name" value="TWO-COMPONENT SENSOR PPRA"/>
    <property type="match status" value="1"/>
</dbReference>
<dbReference type="PRINTS" id="PR00344">
    <property type="entry name" value="BCTRLSENSOR"/>
</dbReference>
<dbReference type="GO" id="GO:0000155">
    <property type="term" value="F:phosphorelay sensor kinase activity"/>
    <property type="evidence" value="ECO:0007669"/>
    <property type="project" value="InterPro"/>
</dbReference>
<keyword evidence="5" id="KW-0472">Membrane</keyword>
<dbReference type="PROSITE" id="PS50109">
    <property type="entry name" value="HIS_KIN"/>
    <property type="match status" value="1"/>
</dbReference>
<feature type="domain" description="Response regulatory" evidence="7">
    <location>
        <begin position="637"/>
        <end position="753"/>
    </location>
</feature>
<evidence type="ECO:0000256" key="4">
    <source>
        <dbReference type="PROSITE-ProRule" id="PRU00169"/>
    </source>
</evidence>
<dbReference type="Gene3D" id="3.40.50.2300">
    <property type="match status" value="1"/>
</dbReference>
<dbReference type="InterPro" id="IPR001789">
    <property type="entry name" value="Sig_transdc_resp-reg_receiver"/>
</dbReference>
<accession>A0A927D4K2</accession>
<dbReference type="FunFam" id="1.10.287.130:FF:000037">
    <property type="entry name" value="Hybrid sensor histidine kinase/response regulator"/>
    <property type="match status" value="1"/>
</dbReference>
<dbReference type="RefSeq" id="WP_191075164.1">
    <property type="nucleotide sequence ID" value="NZ_JACTAG010000001.1"/>
</dbReference>
<dbReference type="InterPro" id="IPR003661">
    <property type="entry name" value="HisK_dim/P_dom"/>
</dbReference>
<keyword evidence="9" id="KW-1185">Reference proteome</keyword>
<keyword evidence="5" id="KW-1133">Transmembrane helix</keyword>
<evidence type="ECO:0000256" key="5">
    <source>
        <dbReference type="SAM" id="Phobius"/>
    </source>
</evidence>
<reference evidence="8" key="1">
    <citation type="submission" date="2020-08" db="EMBL/GenBank/DDBJ databases">
        <title>Sulfitobacter aestuariivivens sp. nov., isolated from a tidal flat.</title>
        <authorList>
            <person name="Park S."/>
            <person name="Yoon J.-H."/>
        </authorList>
    </citation>
    <scope>NUCLEOTIDE SEQUENCE</scope>
    <source>
        <strain evidence="8">TSTF-M16</strain>
    </source>
</reference>
<sequence length="754" mass="81581">MAGKAQGRLRLLLLVAFAVTVFALISPNRSLTLGLLSVAMTLLVMSGAFWILNARARAVRSAGLDAVALFMAKDATPGFITTSEGTITSRNAASLDTFAKPEAETLTAALGDTLANPGSILFRLQQRAQASGSAQEDIAVRGPPLRISVQNMAQDAFVWRIEQVERRQMPRGPETNGLPMVMVGRNDTVLYMNDGARALIGSRAKSLEKIFPSLPVQQGSLNEITTAEGRQKVLVAETPGGAGRRALYFLPGPAGGDLQQGWQVFQDMPVPLIKVAPDGSVQSYNRMASKLIGVQLAEEVHLSQLMEGLGRSIADWLADTVAGRLAQKSEFLRLTRTDKEVFVQVTLNRITEEGEPSLIAVLNDATELKSLEAQFVQSQKMQAIGQLAGGVAHDFNNLLTAIAGHCDLLLLRHDQGDPDYGDLVQINQNANRAAALVGQLLAFSRKQTLRPETVDMRDTMADLTHLLNRLVGEKITLTLSHDPVLKPIRADKRQLEQVLMNLVVNARDAMPAGGEIKILTECVTLEKPMSRDRVSVPPGEYVTVTVSDDGAGIAPEKRQKVFEPFYTTKRTGEGTGLGLSTAYGIIKQTGGFIFMDSELGTGTVFTLYFPALEVSAPAQNRIPKAAAPSRAKHDDGVILLVEDEAPVRAFASRALRLRGYTVLEAESAEAALKTLEDDALAIDVFVTDVVMPGMDGPSWVREALKNRPDVRVVFVSGYAEGSFDEAQTKIPNSVFLPKPFSLSDLTDTVHDQLH</sequence>
<evidence type="ECO:0000313" key="8">
    <source>
        <dbReference type="EMBL" id="MBD3663302.1"/>
    </source>
</evidence>
<feature type="modified residue" description="4-aspartylphosphate" evidence="4">
    <location>
        <position position="688"/>
    </location>
</feature>
<evidence type="ECO:0000259" key="6">
    <source>
        <dbReference type="PROSITE" id="PS50109"/>
    </source>
</evidence>
<name>A0A927D4K2_9RHOB</name>
<dbReference type="EC" id="2.7.13.3" evidence="2"/>
<keyword evidence="5" id="KW-0812">Transmembrane</keyword>
<dbReference type="PANTHER" id="PTHR43065">
    <property type="entry name" value="SENSOR HISTIDINE KINASE"/>
    <property type="match status" value="1"/>
</dbReference>
<dbReference type="InterPro" id="IPR003594">
    <property type="entry name" value="HATPase_dom"/>
</dbReference>
<dbReference type="SUPFAM" id="SSF47384">
    <property type="entry name" value="Homodimeric domain of signal transducing histidine kinase"/>
    <property type="match status" value="1"/>
</dbReference>
<dbReference type="EMBL" id="JACTAG010000001">
    <property type="protein sequence ID" value="MBD3663302.1"/>
    <property type="molecule type" value="Genomic_DNA"/>
</dbReference>
<dbReference type="Gene3D" id="1.10.287.130">
    <property type="match status" value="1"/>
</dbReference>
<dbReference type="SUPFAM" id="SSF55785">
    <property type="entry name" value="PYP-like sensor domain (PAS domain)"/>
    <property type="match status" value="1"/>
</dbReference>
<dbReference type="SUPFAM" id="SSF52172">
    <property type="entry name" value="CheY-like"/>
    <property type="match status" value="1"/>
</dbReference>
<dbReference type="Gene3D" id="3.30.565.10">
    <property type="entry name" value="Histidine kinase-like ATPase, C-terminal domain"/>
    <property type="match status" value="1"/>
</dbReference>
<evidence type="ECO:0000256" key="1">
    <source>
        <dbReference type="ARBA" id="ARBA00000085"/>
    </source>
</evidence>
<evidence type="ECO:0000313" key="9">
    <source>
        <dbReference type="Proteomes" id="UP000635142"/>
    </source>
</evidence>
<dbReference type="InterPro" id="IPR036890">
    <property type="entry name" value="HATPase_C_sf"/>
</dbReference>
<dbReference type="InterPro" id="IPR036097">
    <property type="entry name" value="HisK_dim/P_sf"/>
</dbReference>
<dbReference type="InterPro" id="IPR035965">
    <property type="entry name" value="PAS-like_dom_sf"/>
</dbReference>
<feature type="transmembrane region" description="Helical" evidence="5">
    <location>
        <begin position="33"/>
        <end position="52"/>
    </location>
</feature>
<dbReference type="CDD" id="cd00082">
    <property type="entry name" value="HisKA"/>
    <property type="match status" value="1"/>
</dbReference>
<dbReference type="Pfam" id="PF00512">
    <property type="entry name" value="HisKA"/>
    <property type="match status" value="1"/>
</dbReference>
<dbReference type="Gene3D" id="3.30.450.20">
    <property type="entry name" value="PAS domain"/>
    <property type="match status" value="1"/>
</dbReference>
<dbReference type="InterPro" id="IPR004358">
    <property type="entry name" value="Sig_transdc_His_kin-like_C"/>
</dbReference>
<comment type="caution">
    <text evidence="8">The sequence shown here is derived from an EMBL/GenBank/DDBJ whole genome shotgun (WGS) entry which is preliminary data.</text>
</comment>
<dbReference type="SMART" id="SM00387">
    <property type="entry name" value="HATPase_c"/>
    <property type="match status" value="1"/>
</dbReference>
<dbReference type="InterPro" id="IPR005467">
    <property type="entry name" value="His_kinase_dom"/>
</dbReference>
<evidence type="ECO:0000256" key="3">
    <source>
        <dbReference type="ARBA" id="ARBA00022553"/>
    </source>
</evidence>
<dbReference type="Proteomes" id="UP000635142">
    <property type="component" value="Unassembled WGS sequence"/>
</dbReference>
<proteinExistence type="predicted"/>
<dbReference type="InterPro" id="IPR011006">
    <property type="entry name" value="CheY-like_superfamily"/>
</dbReference>
<dbReference type="Pfam" id="PF02518">
    <property type="entry name" value="HATPase_c"/>
    <property type="match status" value="1"/>
</dbReference>
<gene>
    <name evidence="8" type="ORF">H9Q16_05160</name>
</gene>
<dbReference type="PROSITE" id="PS50110">
    <property type="entry name" value="RESPONSE_REGULATORY"/>
    <property type="match status" value="1"/>
</dbReference>
<feature type="domain" description="Histidine kinase" evidence="6">
    <location>
        <begin position="390"/>
        <end position="613"/>
    </location>
</feature>
<evidence type="ECO:0000256" key="2">
    <source>
        <dbReference type="ARBA" id="ARBA00012438"/>
    </source>
</evidence>
<dbReference type="AlphaFoldDB" id="A0A927D4K2"/>
<comment type="catalytic activity">
    <reaction evidence="1">
        <text>ATP + protein L-histidine = ADP + protein N-phospho-L-histidine.</text>
        <dbReference type="EC" id="2.7.13.3"/>
    </reaction>
</comment>
<protein>
    <recommendedName>
        <fullName evidence="2">histidine kinase</fullName>
        <ecNumber evidence="2">2.7.13.3</ecNumber>
    </recommendedName>
</protein>
<keyword evidence="3 4" id="KW-0597">Phosphoprotein</keyword>
<evidence type="ECO:0000259" key="7">
    <source>
        <dbReference type="PROSITE" id="PS50110"/>
    </source>
</evidence>
<dbReference type="SUPFAM" id="SSF55874">
    <property type="entry name" value="ATPase domain of HSP90 chaperone/DNA topoisomerase II/histidine kinase"/>
    <property type="match status" value="1"/>
</dbReference>
<dbReference type="SMART" id="SM00388">
    <property type="entry name" value="HisKA"/>
    <property type="match status" value="1"/>
</dbReference>
<dbReference type="SMART" id="SM00448">
    <property type="entry name" value="REC"/>
    <property type="match status" value="1"/>
</dbReference>